<protein>
    <submittedName>
        <fullName evidence="1">Uncharacterized protein</fullName>
    </submittedName>
</protein>
<sequence>MLVLPSAFTLVGPSVTYSSFCEACAQQDVPSPLGSACTANLLRGTKSSGMSWLVNEYPTPNGQKQLQKSGMLSKDQLYLFFKEGKLLLDRPEVKAKLRSTHEAGGDLEVQIQRLQHLIFEKEGVDGAHGVACLGQVCQNYGQDPNIMKALIDFVNREEEALEEAEMIPEAFEQKQLLKERASVKTQQLMEQMQRLPDNEKEDFVRRQEENCQKLQQAFLDIPKEGDAMSNKERQQFFQTLTRNSIH</sequence>
<accession>A0AAW1PM20</accession>
<dbReference type="PANTHER" id="PTHR36763:SF1">
    <property type="entry name" value="EXPRESSED PROTEIN"/>
    <property type="match status" value="1"/>
</dbReference>
<dbReference type="AlphaFoldDB" id="A0AAW1PM20"/>
<evidence type="ECO:0000313" key="2">
    <source>
        <dbReference type="Proteomes" id="UP001465755"/>
    </source>
</evidence>
<dbReference type="Proteomes" id="UP001465755">
    <property type="component" value="Unassembled WGS sequence"/>
</dbReference>
<name>A0AAW1PM20_9CHLO</name>
<evidence type="ECO:0000313" key="1">
    <source>
        <dbReference type="EMBL" id="KAK9809581.1"/>
    </source>
</evidence>
<dbReference type="PANTHER" id="PTHR36763">
    <property type="entry name" value="EXPRESSED PROTEIN"/>
    <property type="match status" value="1"/>
</dbReference>
<dbReference type="EMBL" id="JALJOQ010000018">
    <property type="protein sequence ID" value="KAK9809581.1"/>
    <property type="molecule type" value="Genomic_DNA"/>
</dbReference>
<gene>
    <name evidence="1" type="ORF">WJX73_004147</name>
</gene>
<comment type="caution">
    <text evidence="1">The sequence shown here is derived from an EMBL/GenBank/DDBJ whole genome shotgun (WGS) entry which is preliminary data.</text>
</comment>
<reference evidence="1 2" key="1">
    <citation type="journal article" date="2024" name="Nat. Commun.">
        <title>Phylogenomics reveals the evolutionary origins of lichenization in chlorophyte algae.</title>
        <authorList>
            <person name="Puginier C."/>
            <person name="Libourel C."/>
            <person name="Otte J."/>
            <person name="Skaloud P."/>
            <person name="Haon M."/>
            <person name="Grisel S."/>
            <person name="Petersen M."/>
            <person name="Berrin J.G."/>
            <person name="Delaux P.M."/>
            <person name="Dal Grande F."/>
            <person name="Keller J."/>
        </authorList>
    </citation>
    <scope>NUCLEOTIDE SEQUENCE [LARGE SCALE GENOMIC DNA]</scope>
    <source>
        <strain evidence="1 2">SAG 2036</strain>
    </source>
</reference>
<proteinExistence type="predicted"/>
<organism evidence="1 2">
    <name type="scientific">Symbiochloris irregularis</name>
    <dbReference type="NCBI Taxonomy" id="706552"/>
    <lineage>
        <taxon>Eukaryota</taxon>
        <taxon>Viridiplantae</taxon>
        <taxon>Chlorophyta</taxon>
        <taxon>core chlorophytes</taxon>
        <taxon>Trebouxiophyceae</taxon>
        <taxon>Trebouxiales</taxon>
        <taxon>Trebouxiaceae</taxon>
        <taxon>Symbiochloris</taxon>
    </lineage>
</organism>
<keyword evidence="2" id="KW-1185">Reference proteome</keyword>